<evidence type="ECO:0000256" key="2">
    <source>
        <dbReference type="ARBA" id="ARBA00023242"/>
    </source>
</evidence>
<evidence type="ECO:0000256" key="3">
    <source>
        <dbReference type="SAM" id="MobiDB-lite"/>
    </source>
</evidence>
<dbReference type="InterPro" id="IPR036866">
    <property type="entry name" value="RibonucZ/Hydroxyglut_hydro"/>
</dbReference>
<evidence type="ECO:0000313" key="5">
    <source>
        <dbReference type="Proteomes" id="UP001497744"/>
    </source>
</evidence>
<dbReference type="GO" id="GO:0034472">
    <property type="term" value="P:snRNA 3'-end processing"/>
    <property type="evidence" value="ECO:0007669"/>
    <property type="project" value="TreeGrafter"/>
</dbReference>
<gene>
    <name evidence="4" type="ORF">BcabD6B2_48180</name>
</gene>
<sequence length="640" mass="69922">MQPKQLDEEPIALLTTDVKNERAVERKVKREGGESVEGDDVDADHVRPQVGAAHVVSAEGHVAWQGLGDVWQSEAEDDEATPRPVESGEMAEEDAARAWLRTRSNYIKNNSFVERAQREESFASNHSRKNKEFKRPLLKDPDLPNTQWLHAVSYNENVTIEIQGAGLPAWGAETEKGSSADALLGRSFALHKTTVEFCAYSSGFGLGSANWTITHGESRTCIAVVGETGEVDHGRFCRAVDLSFAPKVSLAIILDNAVSATGAPAEVKVEKRRKREIKREQALGKCPALDEMCRHVVEGLQNPEGVVLVTDPYCDVLLDVLEHLQCYMRDTVRQHEQVFIYAIGEGMVELLSFADKCAEWVEMSRAERTMHHENPSSPFPVIADMREGNRLFVGNTTDDVKDVYRFPSVVVATYTASTVAYLTGRMHAGASLVTTGAEYTDELVAAAAANGVQPKVATVALDFRARPEHLLRMMGPKARVAVSERMKTLLPGSLNVLAGDAVKLPVASPSGLLRAELRKSEVERLLARGKPLGGRTAAAAVDVTLHEGDVTRVTASAFDADDAKFTFGTFTPQQLLEKLAQRGLGGCTVRGQPGEYPVEIVVDDECVVVLESRYETCVDTDSEQKRQVVTQALEELCAAL</sequence>
<dbReference type="Proteomes" id="UP001497744">
    <property type="component" value="Unassembled WGS sequence"/>
</dbReference>
<keyword evidence="5" id="KW-1185">Reference proteome</keyword>
<dbReference type="RefSeq" id="XP_067717452.1">
    <property type="nucleotide sequence ID" value="XM_067861351.1"/>
</dbReference>
<comment type="caution">
    <text evidence="4">The sequence shown here is derived from an EMBL/GenBank/DDBJ whole genome shotgun (WGS) entry which is preliminary data.</text>
</comment>
<reference evidence="4 5" key="1">
    <citation type="submission" date="2021-06" db="EMBL/GenBank/DDBJ databases">
        <title>Genome sequence of Babesia caballi.</title>
        <authorList>
            <person name="Yamagishi J."/>
            <person name="Kidaka T."/>
            <person name="Ochi A."/>
        </authorList>
    </citation>
    <scope>NUCLEOTIDE SEQUENCE [LARGE SCALE GENOMIC DNA]</scope>
    <source>
        <strain evidence="4">USDA-D6B2</strain>
    </source>
</reference>
<dbReference type="PANTHER" id="PTHR46094:SF1">
    <property type="entry name" value="INTEGRATOR COMPLEX SUBUNIT 9"/>
    <property type="match status" value="1"/>
</dbReference>
<feature type="region of interest" description="Disordered" evidence="3">
    <location>
        <begin position="25"/>
        <end position="47"/>
    </location>
</feature>
<comment type="subcellular location">
    <subcellularLocation>
        <location evidence="1">Nucleus</location>
    </subcellularLocation>
</comment>
<feature type="region of interest" description="Disordered" evidence="3">
    <location>
        <begin position="73"/>
        <end position="93"/>
    </location>
</feature>
<evidence type="ECO:0000256" key="1">
    <source>
        <dbReference type="ARBA" id="ARBA00004123"/>
    </source>
</evidence>
<keyword evidence="2" id="KW-0539">Nucleus</keyword>
<accession>A0AAV4LZ01</accession>
<dbReference type="GeneID" id="94196864"/>
<proteinExistence type="predicted"/>
<protein>
    <submittedName>
        <fullName evidence="4">Small subunit rRNA synthesis-associated protein, putative</fullName>
    </submittedName>
</protein>
<dbReference type="AlphaFoldDB" id="A0AAV4LZ01"/>
<organism evidence="4 5">
    <name type="scientific">Babesia caballi</name>
    <dbReference type="NCBI Taxonomy" id="5871"/>
    <lineage>
        <taxon>Eukaryota</taxon>
        <taxon>Sar</taxon>
        <taxon>Alveolata</taxon>
        <taxon>Apicomplexa</taxon>
        <taxon>Aconoidasida</taxon>
        <taxon>Piroplasmida</taxon>
        <taxon>Babesiidae</taxon>
        <taxon>Babesia</taxon>
    </lineage>
</organism>
<name>A0AAV4LZ01_BABCB</name>
<dbReference type="GO" id="GO:0032039">
    <property type="term" value="C:integrator complex"/>
    <property type="evidence" value="ECO:0007669"/>
    <property type="project" value="InterPro"/>
</dbReference>
<dbReference type="EMBL" id="BPLF01000004">
    <property type="protein sequence ID" value="GIX65383.1"/>
    <property type="molecule type" value="Genomic_DNA"/>
</dbReference>
<dbReference type="PANTHER" id="PTHR46094">
    <property type="entry name" value="INTEGRATOR COMPLEX SUBUNIT 9"/>
    <property type="match status" value="1"/>
</dbReference>
<evidence type="ECO:0000313" key="4">
    <source>
        <dbReference type="EMBL" id="GIX65383.1"/>
    </source>
</evidence>
<dbReference type="InterPro" id="IPR027074">
    <property type="entry name" value="Integrator_9su"/>
</dbReference>
<dbReference type="SUPFAM" id="SSF56281">
    <property type="entry name" value="Metallo-hydrolase/oxidoreductase"/>
    <property type="match status" value="1"/>
</dbReference>